<evidence type="ECO:0000313" key="2">
    <source>
        <dbReference type="Proteomes" id="UP000034710"/>
    </source>
</evidence>
<reference evidence="1 2" key="1">
    <citation type="journal article" date="2015" name="Nature">
        <title>rRNA introns, odd ribosomes, and small enigmatic genomes across a large radiation of phyla.</title>
        <authorList>
            <person name="Brown C.T."/>
            <person name="Hug L.A."/>
            <person name="Thomas B.C."/>
            <person name="Sharon I."/>
            <person name="Castelle C.J."/>
            <person name="Singh A."/>
            <person name="Wilkins M.J."/>
            <person name="Williams K.H."/>
            <person name="Banfield J.F."/>
        </authorList>
    </citation>
    <scope>NUCLEOTIDE SEQUENCE [LARGE SCALE GENOMIC DNA]</scope>
</reference>
<comment type="caution">
    <text evidence="1">The sequence shown here is derived from an EMBL/GenBank/DDBJ whole genome shotgun (WGS) entry which is preliminary data.</text>
</comment>
<dbReference type="EMBL" id="LBVJ01000035">
    <property type="protein sequence ID" value="KKQ82813.1"/>
    <property type="molecule type" value="Genomic_DNA"/>
</dbReference>
<gene>
    <name evidence="1" type="ORF">UT06_C0035G0002</name>
</gene>
<organism evidence="1 2">
    <name type="scientific">Candidatus Woesebacteria bacterium GW2011_GWA1_38_8</name>
    <dbReference type="NCBI Taxonomy" id="1618547"/>
    <lineage>
        <taxon>Bacteria</taxon>
        <taxon>Candidatus Woeseibacteriota</taxon>
    </lineage>
</organism>
<accession>A0A0G0KT04</accession>
<protein>
    <submittedName>
        <fullName evidence="1">Uncharacterized protein</fullName>
    </submittedName>
</protein>
<name>A0A0G0KT04_9BACT</name>
<evidence type="ECO:0000313" key="1">
    <source>
        <dbReference type="EMBL" id="KKQ82813.1"/>
    </source>
</evidence>
<proteinExistence type="predicted"/>
<sequence length="75" mass="8108">MNGERKCCIDCDQHTTITAVGDGILTIFRECNPPFPFSKKVLSCATCVRPDAFVPLLNPTPIETQKQKIALTGGG</sequence>
<dbReference type="AlphaFoldDB" id="A0A0G0KT04"/>
<dbReference type="Proteomes" id="UP000034710">
    <property type="component" value="Unassembled WGS sequence"/>
</dbReference>